<dbReference type="Proteomes" id="UP000249061">
    <property type="component" value="Unassembled WGS sequence"/>
</dbReference>
<protein>
    <recommendedName>
        <fullName evidence="3">Lipoprotein</fullName>
    </recommendedName>
</protein>
<comment type="caution">
    <text evidence="1">The sequence shown here is derived from an EMBL/GenBank/DDBJ whole genome shotgun (WGS) entry which is preliminary data.</text>
</comment>
<evidence type="ECO:0008006" key="3">
    <source>
        <dbReference type="Google" id="ProtNLM"/>
    </source>
</evidence>
<evidence type="ECO:0000313" key="2">
    <source>
        <dbReference type="Proteomes" id="UP000249061"/>
    </source>
</evidence>
<proteinExistence type="predicted"/>
<dbReference type="PROSITE" id="PS51257">
    <property type="entry name" value="PROKAR_LIPOPROTEIN"/>
    <property type="match status" value="1"/>
</dbReference>
<name>A0A2W5UPV0_9BACT</name>
<dbReference type="EMBL" id="QFQP01000015">
    <property type="protein sequence ID" value="PZR11078.1"/>
    <property type="molecule type" value="Genomic_DNA"/>
</dbReference>
<dbReference type="AlphaFoldDB" id="A0A2W5UPV0"/>
<organism evidence="1 2">
    <name type="scientific">Archangium gephyra</name>
    <dbReference type="NCBI Taxonomy" id="48"/>
    <lineage>
        <taxon>Bacteria</taxon>
        <taxon>Pseudomonadati</taxon>
        <taxon>Myxococcota</taxon>
        <taxon>Myxococcia</taxon>
        <taxon>Myxococcales</taxon>
        <taxon>Cystobacterineae</taxon>
        <taxon>Archangiaceae</taxon>
        <taxon>Archangium</taxon>
    </lineage>
</organism>
<reference evidence="1 2" key="1">
    <citation type="submission" date="2017-08" db="EMBL/GenBank/DDBJ databases">
        <title>Infants hospitalized years apart are colonized by the same room-sourced microbial strains.</title>
        <authorList>
            <person name="Brooks B."/>
            <person name="Olm M.R."/>
            <person name="Firek B.A."/>
            <person name="Baker R."/>
            <person name="Thomas B.C."/>
            <person name="Morowitz M.J."/>
            <person name="Banfield J.F."/>
        </authorList>
    </citation>
    <scope>NUCLEOTIDE SEQUENCE [LARGE SCALE GENOMIC DNA]</scope>
    <source>
        <strain evidence="1">S2_003_000_R2_14</strain>
    </source>
</reference>
<gene>
    <name evidence="1" type="ORF">DI536_18225</name>
</gene>
<evidence type="ECO:0000313" key="1">
    <source>
        <dbReference type="EMBL" id="PZR11078.1"/>
    </source>
</evidence>
<sequence>MRTLLALTTLTLLGCGAPYEFTTDRSSYARGETITLRLVNNTIGTPSYSLCDVRSEPQLRAEPRVCAAILVYLQAFEAVTGGYAIAADADVGEYVLNTLVGGTVVSTAPIMVTE</sequence>
<accession>A0A2W5UPV0</accession>